<keyword evidence="1" id="KW-0472">Membrane</keyword>
<dbReference type="AlphaFoldDB" id="M4ZDZ0"/>
<keyword evidence="1" id="KW-1133">Transmembrane helix</keyword>
<reference evidence="2 3" key="1">
    <citation type="journal article" date="2013" name="Appl. Environ. Microbiol.">
        <title>Genome analysis suggests that the soil oligotrophic bacterium Agromonas oligotrophica (Bradyrhizobium oligotrophicum) is a nitrogen-fixing symbiont of Aeschynomene indica.</title>
        <authorList>
            <person name="Okubo T."/>
            <person name="Fukushima S."/>
            <person name="Itakura M."/>
            <person name="Oshima K."/>
            <person name="Longtonglang A."/>
            <person name="Teaumroong N."/>
            <person name="Mitsui H."/>
            <person name="Hattori M."/>
            <person name="Hattori R."/>
            <person name="Hattori T."/>
            <person name="Minamisawa K."/>
        </authorList>
    </citation>
    <scope>NUCLEOTIDE SEQUENCE [LARGE SCALE GENOMIC DNA]</scope>
    <source>
        <strain evidence="2 3">S58</strain>
    </source>
</reference>
<dbReference type="NCBIfam" id="TIGR02532">
    <property type="entry name" value="IV_pilin_GFxxxE"/>
    <property type="match status" value="1"/>
</dbReference>
<dbReference type="EMBL" id="AP012603">
    <property type="protein sequence ID" value="BAM91979.1"/>
    <property type="molecule type" value="Genomic_DNA"/>
</dbReference>
<keyword evidence="1" id="KW-0812">Transmembrane</keyword>
<dbReference type="STRING" id="1245469.S58_60030"/>
<feature type="transmembrane region" description="Helical" evidence="1">
    <location>
        <begin position="12"/>
        <end position="32"/>
    </location>
</feature>
<dbReference type="KEGG" id="aol:S58_60030"/>
<dbReference type="PATRIC" id="fig|1245469.3.peg.6141"/>
<dbReference type="PROSITE" id="PS00409">
    <property type="entry name" value="PROKAR_NTER_METHYL"/>
    <property type="match status" value="1"/>
</dbReference>
<gene>
    <name evidence="2" type="ORF">S58_60030</name>
</gene>
<dbReference type="OrthoDB" id="8253460at2"/>
<dbReference type="HOGENOM" id="CLU_130289_0_0_5"/>
<evidence type="ECO:0000256" key="1">
    <source>
        <dbReference type="SAM" id="Phobius"/>
    </source>
</evidence>
<protein>
    <submittedName>
        <fullName evidence="2">Putative general secretion pathway protein I</fullName>
    </submittedName>
</protein>
<dbReference type="Pfam" id="PF07963">
    <property type="entry name" value="N_methyl"/>
    <property type="match status" value="1"/>
</dbReference>
<proteinExistence type="predicted"/>
<sequence>MTDEDEAGFTLVEVIVALAMLSLGLTLVMSLLSTGLTRTGMAERLAGAVSLAQSVLAQVGTVIPLRTEARDGTEASGYRWHLEVQPYRPEKGGDARPVELYQVSVQIGWQEGQDPRSFALSTLRLGPRAAKSQ</sequence>
<dbReference type="eggNOG" id="COG2165">
    <property type="taxonomic scope" value="Bacteria"/>
</dbReference>
<evidence type="ECO:0000313" key="2">
    <source>
        <dbReference type="EMBL" id="BAM91979.1"/>
    </source>
</evidence>
<evidence type="ECO:0000313" key="3">
    <source>
        <dbReference type="Proteomes" id="UP000011841"/>
    </source>
</evidence>
<keyword evidence="3" id="KW-1185">Reference proteome</keyword>
<organism evidence="2 3">
    <name type="scientific">Bradyrhizobium oligotrophicum S58</name>
    <dbReference type="NCBI Taxonomy" id="1245469"/>
    <lineage>
        <taxon>Bacteria</taxon>
        <taxon>Pseudomonadati</taxon>
        <taxon>Pseudomonadota</taxon>
        <taxon>Alphaproteobacteria</taxon>
        <taxon>Hyphomicrobiales</taxon>
        <taxon>Nitrobacteraceae</taxon>
        <taxon>Bradyrhizobium</taxon>
    </lineage>
</organism>
<accession>M4ZDZ0</accession>
<name>M4ZDZ0_9BRAD</name>
<dbReference type="InterPro" id="IPR012902">
    <property type="entry name" value="N_methyl_site"/>
</dbReference>
<dbReference type="Proteomes" id="UP000011841">
    <property type="component" value="Chromosome"/>
</dbReference>